<dbReference type="GO" id="GO:0016887">
    <property type="term" value="F:ATP hydrolysis activity"/>
    <property type="evidence" value="ECO:0007669"/>
    <property type="project" value="InterPro"/>
</dbReference>
<accession>A0A380HCV9</accession>
<keyword evidence="1" id="KW-0813">Transport</keyword>
<keyword evidence="5" id="KW-0378">Hydrolase</keyword>
<dbReference type="PANTHER" id="PTHR42939:SF3">
    <property type="entry name" value="ABC TRANSPORTER ATP-BINDING COMPONENT"/>
    <property type="match status" value="1"/>
</dbReference>
<dbReference type="InterPro" id="IPR051782">
    <property type="entry name" value="ABC_Transporter_VariousFunc"/>
</dbReference>
<keyword evidence="6" id="KW-1185">Reference proteome</keyword>
<dbReference type="Gene3D" id="3.40.50.300">
    <property type="entry name" value="P-loop containing nucleotide triphosphate hydrolases"/>
    <property type="match status" value="1"/>
</dbReference>
<dbReference type="Pfam" id="PF00005">
    <property type="entry name" value="ABC_tran"/>
    <property type="match status" value="1"/>
</dbReference>
<dbReference type="EC" id="3.6.3.-" evidence="5"/>
<dbReference type="InterPro" id="IPR027417">
    <property type="entry name" value="P-loop_NTPase"/>
</dbReference>
<dbReference type="GO" id="GO:0005524">
    <property type="term" value="F:ATP binding"/>
    <property type="evidence" value="ECO:0007669"/>
    <property type="project" value="UniProtKB-KW"/>
</dbReference>
<name>A0A380HCV9_9STAP</name>
<evidence type="ECO:0000256" key="1">
    <source>
        <dbReference type="ARBA" id="ARBA00022448"/>
    </source>
</evidence>
<dbReference type="InterPro" id="IPR003439">
    <property type="entry name" value="ABC_transporter-like_ATP-bd"/>
</dbReference>
<dbReference type="Proteomes" id="UP000255425">
    <property type="component" value="Unassembled WGS sequence"/>
</dbReference>
<dbReference type="AlphaFoldDB" id="A0A380HCV9"/>
<evidence type="ECO:0000313" key="5">
    <source>
        <dbReference type="EMBL" id="SUM74693.1"/>
    </source>
</evidence>
<keyword evidence="2" id="KW-0547">Nucleotide-binding</keyword>
<protein>
    <submittedName>
        <fullName evidence="5">ABC transporter ATP-binding protein</fullName>
        <ecNumber evidence="5">3.6.3.-</ecNumber>
    </submittedName>
</protein>
<dbReference type="EMBL" id="UHDZ01000001">
    <property type="protein sequence ID" value="SUM74693.1"/>
    <property type="molecule type" value="Genomic_DNA"/>
</dbReference>
<feature type="domain" description="ABC transporter" evidence="4">
    <location>
        <begin position="3"/>
        <end position="89"/>
    </location>
</feature>
<organism evidence="5 6">
    <name type="scientific">Staphylococcus saccharolyticus</name>
    <dbReference type="NCBI Taxonomy" id="33028"/>
    <lineage>
        <taxon>Bacteria</taxon>
        <taxon>Bacillati</taxon>
        <taxon>Bacillota</taxon>
        <taxon>Bacilli</taxon>
        <taxon>Bacillales</taxon>
        <taxon>Staphylococcaceae</taxon>
        <taxon>Staphylococcus</taxon>
    </lineage>
</organism>
<sequence>MTSSIKEHIGVVFDDLRIPNKLTLQSIDKVFTHIYETWNSQTLFSLIKEFELPSINEIKTFSREMRMKAALSIALSHDSKLLILDEATAGMDASGREQVMEILEDYVGEDRAILISSHISDDIEQLATQLLFMRDGKIILQEDKDVLLNNYGIVDQPLEAFNIPNELLIASRKRKNRQISLVSNYQDILEAKPIRSLDDATKIIMRDDY</sequence>
<dbReference type="PANTHER" id="PTHR42939">
    <property type="entry name" value="ABC TRANSPORTER ATP-BINDING PROTEIN ALBC-RELATED"/>
    <property type="match status" value="1"/>
</dbReference>
<gene>
    <name evidence="5" type="primary">cbiO_3</name>
    <name evidence="5" type="ORF">NCTC11807_02714</name>
</gene>
<evidence type="ECO:0000313" key="6">
    <source>
        <dbReference type="Proteomes" id="UP000255425"/>
    </source>
</evidence>
<reference evidence="5 6" key="1">
    <citation type="submission" date="2018-06" db="EMBL/GenBank/DDBJ databases">
        <authorList>
            <consortium name="Pathogen Informatics"/>
            <person name="Doyle S."/>
        </authorList>
    </citation>
    <scope>NUCLEOTIDE SEQUENCE [LARGE SCALE GENOMIC DNA]</scope>
    <source>
        <strain evidence="5 6">NCTC11807</strain>
    </source>
</reference>
<evidence type="ECO:0000256" key="2">
    <source>
        <dbReference type="ARBA" id="ARBA00022741"/>
    </source>
</evidence>
<dbReference type="SUPFAM" id="SSF52540">
    <property type="entry name" value="P-loop containing nucleoside triphosphate hydrolases"/>
    <property type="match status" value="1"/>
</dbReference>
<proteinExistence type="predicted"/>
<keyword evidence="3 5" id="KW-0067">ATP-binding</keyword>
<evidence type="ECO:0000256" key="3">
    <source>
        <dbReference type="ARBA" id="ARBA00022840"/>
    </source>
</evidence>
<evidence type="ECO:0000259" key="4">
    <source>
        <dbReference type="Pfam" id="PF00005"/>
    </source>
</evidence>